<dbReference type="PANTHER" id="PTHR21029">
    <property type="entry name" value="R-SEVEN BINDING PROTEIN (R7BP) HOMOLOG"/>
    <property type="match status" value="1"/>
</dbReference>
<reference evidence="4" key="1">
    <citation type="submission" date="2025-08" db="UniProtKB">
        <authorList>
            <consortium name="Ensembl"/>
        </authorList>
    </citation>
    <scope>IDENTIFICATION</scope>
</reference>
<sequence length="275" mass="30716">MFNFITDFRLHIYCLFLLTLSFGIFISFSVLLDREISSPGSIKLYPIFKVTTFLPRAQAAFVKGTACLQLQAACLGSNSDCSRLREELDETRALAHSLSTGLQKRLTTMLTQGELLQEERAEAERLWVLFLSGLEIFQQDLQKVILLQELFPLKQPRDRRSLVNTGGSGDGTGVTGRVTMSQMPWPKTQDQGGPCPDLSTQISQLESMAQEMLRKVNVPFWSVEATQEAWADSVDTEQDDDEPVEEMSVENVAAGPQRLSGCCHYPGCRVLCLLN</sequence>
<keyword evidence="2" id="KW-0734">Signal transduction inhibitor</keyword>
<keyword evidence="5" id="KW-1185">Reference proteome</keyword>
<name>A0A3B3RG83_9TELE</name>
<evidence type="ECO:0000313" key="4">
    <source>
        <dbReference type="Ensembl" id="ENSPKIP00000016681.1"/>
    </source>
</evidence>
<evidence type="ECO:0000256" key="2">
    <source>
        <dbReference type="ARBA" id="ARBA00022700"/>
    </source>
</evidence>
<keyword evidence="3" id="KW-0472">Membrane</keyword>
<accession>A0A3B3RG83</accession>
<evidence type="ECO:0000313" key="5">
    <source>
        <dbReference type="Proteomes" id="UP000261540"/>
    </source>
</evidence>
<dbReference type="Proteomes" id="UP000261540">
    <property type="component" value="Unplaced"/>
</dbReference>
<keyword evidence="3" id="KW-0812">Transmembrane</keyword>
<feature type="transmembrane region" description="Helical" evidence="3">
    <location>
        <begin position="12"/>
        <end position="32"/>
    </location>
</feature>
<dbReference type="InterPro" id="IPR026512">
    <property type="entry name" value="RGS7BP/RGS9BP"/>
</dbReference>
<evidence type="ECO:0000256" key="3">
    <source>
        <dbReference type="SAM" id="Phobius"/>
    </source>
</evidence>
<dbReference type="AlphaFoldDB" id="A0A3B3RG83"/>
<organism evidence="4 5">
    <name type="scientific">Paramormyrops kingsleyae</name>
    <dbReference type="NCBI Taxonomy" id="1676925"/>
    <lineage>
        <taxon>Eukaryota</taxon>
        <taxon>Metazoa</taxon>
        <taxon>Chordata</taxon>
        <taxon>Craniata</taxon>
        <taxon>Vertebrata</taxon>
        <taxon>Euteleostomi</taxon>
        <taxon>Actinopterygii</taxon>
        <taxon>Neopterygii</taxon>
        <taxon>Teleostei</taxon>
        <taxon>Osteoglossocephala</taxon>
        <taxon>Osteoglossomorpha</taxon>
        <taxon>Osteoglossiformes</taxon>
        <taxon>Mormyridae</taxon>
        <taxon>Paramormyrops</taxon>
    </lineage>
</organism>
<reference evidence="4" key="2">
    <citation type="submission" date="2025-09" db="UniProtKB">
        <authorList>
            <consortium name="Ensembl"/>
        </authorList>
    </citation>
    <scope>IDENTIFICATION</scope>
</reference>
<protein>
    <submittedName>
        <fullName evidence="4">Zgc:109913</fullName>
    </submittedName>
</protein>
<evidence type="ECO:0000256" key="1">
    <source>
        <dbReference type="ARBA" id="ARBA00007457"/>
    </source>
</evidence>
<dbReference type="GO" id="GO:0009968">
    <property type="term" value="P:negative regulation of signal transduction"/>
    <property type="evidence" value="ECO:0007669"/>
    <property type="project" value="UniProtKB-KW"/>
</dbReference>
<proteinExistence type="inferred from homology"/>
<keyword evidence="3" id="KW-1133">Transmembrane helix</keyword>
<comment type="similarity">
    <text evidence="1">Belongs to the RGS7BP/RGS9BP family.</text>
</comment>
<dbReference type="GeneTree" id="ENSGT00940000153725"/>
<dbReference type="Ensembl" id="ENSPKIT00000041177.1">
    <property type="protein sequence ID" value="ENSPKIP00000016681.1"/>
    <property type="gene ID" value="ENSPKIG00000002896.1"/>
</dbReference>